<dbReference type="SUPFAM" id="SSF51261">
    <property type="entry name" value="Duplicated hybrid motif"/>
    <property type="match status" value="1"/>
</dbReference>
<dbReference type="InterPro" id="IPR016047">
    <property type="entry name" value="M23ase_b-sheet_dom"/>
</dbReference>
<feature type="transmembrane region" description="Helical" evidence="1">
    <location>
        <begin position="82"/>
        <end position="99"/>
    </location>
</feature>
<dbReference type="PANTHER" id="PTHR21666:SF270">
    <property type="entry name" value="MUREIN HYDROLASE ACTIVATOR ENVC"/>
    <property type="match status" value="1"/>
</dbReference>
<reference evidence="3 4" key="1">
    <citation type="journal article" date="2015" name="Nature">
        <title>rRNA introns, odd ribosomes, and small enigmatic genomes across a large radiation of phyla.</title>
        <authorList>
            <person name="Brown C.T."/>
            <person name="Hug L.A."/>
            <person name="Thomas B.C."/>
            <person name="Sharon I."/>
            <person name="Castelle C.J."/>
            <person name="Singh A."/>
            <person name="Wilkins M.J."/>
            <person name="Williams K.H."/>
            <person name="Banfield J.F."/>
        </authorList>
    </citation>
    <scope>NUCLEOTIDE SEQUENCE [LARGE SCALE GENOMIC DNA]</scope>
</reference>
<accession>A0A0G0XEG5</accession>
<dbReference type="PANTHER" id="PTHR21666">
    <property type="entry name" value="PEPTIDASE-RELATED"/>
    <property type="match status" value="1"/>
</dbReference>
<sequence length="280" mass="30074">MNLKNLEVPDIYPARFAGLIKKILAAQIPTGKLGEFANFISKHSHIQLANELARMDARPGVSLVSKHAYNFARKQLATRPRIKLVIITTLLLIVALLLTNRGVEELDAKKPEIKVNGQAILITKDKPTDEEAQLDVNIGYRESPFDFKMPVKGYVSQGYHGGHRAIDIATGAVGIPITALGEGKVEFAGFTTDGKGNVVIVDHGDDLKSLYAHMGKISVGIGNQVDSGTLLGTVGLTGHTTGAHVHLEIYDNGIAVDPTKVLPDPENPLGLEPKAEVTPD</sequence>
<keyword evidence="1" id="KW-0812">Transmembrane</keyword>
<evidence type="ECO:0000259" key="2">
    <source>
        <dbReference type="Pfam" id="PF01551"/>
    </source>
</evidence>
<dbReference type="InterPro" id="IPR050570">
    <property type="entry name" value="Cell_wall_metabolism_enzyme"/>
</dbReference>
<dbReference type="EMBL" id="LCAG01000021">
    <property type="protein sequence ID" value="KKR86117.1"/>
    <property type="molecule type" value="Genomic_DNA"/>
</dbReference>
<dbReference type="CDD" id="cd12797">
    <property type="entry name" value="M23_peptidase"/>
    <property type="match status" value="1"/>
</dbReference>
<comment type="caution">
    <text evidence="3">The sequence shown here is derived from an EMBL/GenBank/DDBJ whole genome shotgun (WGS) entry which is preliminary data.</text>
</comment>
<evidence type="ECO:0000313" key="3">
    <source>
        <dbReference type="EMBL" id="KKR86117.1"/>
    </source>
</evidence>
<dbReference type="Proteomes" id="UP000034854">
    <property type="component" value="Unassembled WGS sequence"/>
</dbReference>
<keyword evidence="1" id="KW-0472">Membrane</keyword>
<evidence type="ECO:0000256" key="1">
    <source>
        <dbReference type="SAM" id="Phobius"/>
    </source>
</evidence>
<gene>
    <name evidence="3" type="ORF">UU34_C0021G0011</name>
</gene>
<name>A0A0G0XEG5_9BACT</name>
<feature type="domain" description="M23ase beta-sheet core" evidence="2">
    <location>
        <begin position="162"/>
        <end position="258"/>
    </location>
</feature>
<proteinExistence type="predicted"/>
<dbReference type="GO" id="GO:0004222">
    <property type="term" value="F:metalloendopeptidase activity"/>
    <property type="evidence" value="ECO:0007669"/>
    <property type="project" value="TreeGrafter"/>
</dbReference>
<dbReference type="InterPro" id="IPR011055">
    <property type="entry name" value="Dup_hybrid_motif"/>
</dbReference>
<dbReference type="Gene3D" id="2.70.70.10">
    <property type="entry name" value="Glucose Permease (Domain IIA)"/>
    <property type="match status" value="1"/>
</dbReference>
<protein>
    <submittedName>
        <fullName evidence="3">Peptidase M23 family protein</fullName>
    </submittedName>
</protein>
<dbReference type="AlphaFoldDB" id="A0A0G0XEG5"/>
<dbReference type="Pfam" id="PF01551">
    <property type="entry name" value="Peptidase_M23"/>
    <property type="match status" value="1"/>
</dbReference>
<organism evidence="3 4">
    <name type="scientific">Candidatus Curtissbacteria bacterium GW2011_GWA1_41_11</name>
    <dbReference type="NCBI Taxonomy" id="1618409"/>
    <lineage>
        <taxon>Bacteria</taxon>
        <taxon>Candidatus Curtissiibacteriota</taxon>
    </lineage>
</organism>
<evidence type="ECO:0000313" key="4">
    <source>
        <dbReference type="Proteomes" id="UP000034854"/>
    </source>
</evidence>
<keyword evidence="1" id="KW-1133">Transmembrane helix</keyword>